<evidence type="ECO:0000256" key="3">
    <source>
        <dbReference type="RuleBase" id="RU003476"/>
    </source>
</evidence>
<dbReference type="PRINTS" id="PR00502">
    <property type="entry name" value="NUDIXFAMILY"/>
</dbReference>
<dbReference type="InterPro" id="IPR020476">
    <property type="entry name" value="Nudix_hydrolase"/>
</dbReference>
<dbReference type="PROSITE" id="PS00893">
    <property type="entry name" value="NUDIX_BOX"/>
    <property type="match status" value="1"/>
</dbReference>
<evidence type="ECO:0000313" key="6">
    <source>
        <dbReference type="Proteomes" id="UP001379945"/>
    </source>
</evidence>
<organism evidence="5 6">
    <name type="scientific">Ideonella margarita</name>
    <dbReference type="NCBI Taxonomy" id="2984191"/>
    <lineage>
        <taxon>Bacteria</taxon>
        <taxon>Pseudomonadati</taxon>
        <taxon>Pseudomonadota</taxon>
        <taxon>Betaproteobacteria</taxon>
        <taxon>Burkholderiales</taxon>
        <taxon>Sphaerotilaceae</taxon>
        <taxon>Ideonella</taxon>
    </lineage>
</organism>
<dbReference type="CDD" id="cd04688">
    <property type="entry name" value="NUDIX_Hydrolase"/>
    <property type="match status" value="1"/>
</dbReference>
<dbReference type="PROSITE" id="PS51462">
    <property type="entry name" value="NUDIX"/>
    <property type="match status" value="1"/>
</dbReference>
<dbReference type="RefSeq" id="WP_341399933.1">
    <property type="nucleotide sequence ID" value="NZ_JBBUTI010000010.1"/>
</dbReference>
<dbReference type="PANTHER" id="PTHR43046:SF14">
    <property type="entry name" value="MUTT_NUDIX FAMILY PROTEIN"/>
    <property type="match status" value="1"/>
</dbReference>
<evidence type="ECO:0000256" key="1">
    <source>
        <dbReference type="ARBA" id="ARBA00001946"/>
    </source>
</evidence>
<dbReference type="EMBL" id="JBBUTI010000010">
    <property type="protein sequence ID" value="MEK8047626.1"/>
    <property type="molecule type" value="Genomic_DNA"/>
</dbReference>
<proteinExistence type="inferred from homology"/>
<keyword evidence="6" id="KW-1185">Reference proteome</keyword>
<comment type="similarity">
    <text evidence="3">Belongs to the Nudix hydrolase family.</text>
</comment>
<evidence type="ECO:0000256" key="2">
    <source>
        <dbReference type="ARBA" id="ARBA00022801"/>
    </source>
</evidence>
<dbReference type="InterPro" id="IPR020084">
    <property type="entry name" value="NUDIX_hydrolase_CS"/>
</dbReference>
<dbReference type="Pfam" id="PF00293">
    <property type="entry name" value="NUDIX"/>
    <property type="match status" value="1"/>
</dbReference>
<dbReference type="SUPFAM" id="SSF55811">
    <property type="entry name" value="Nudix"/>
    <property type="match status" value="1"/>
</dbReference>
<comment type="cofactor">
    <cofactor evidence="1">
        <name>Mg(2+)</name>
        <dbReference type="ChEBI" id="CHEBI:18420"/>
    </cofactor>
</comment>
<dbReference type="GO" id="GO:0016787">
    <property type="term" value="F:hydrolase activity"/>
    <property type="evidence" value="ECO:0007669"/>
    <property type="project" value="UniProtKB-KW"/>
</dbReference>
<comment type="caution">
    <text evidence="5">The sequence shown here is derived from an EMBL/GenBank/DDBJ whole genome shotgun (WGS) entry which is preliminary data.</text>
</comment>
<evidence type="ECO:0000259" key="4">
    <source>
        <dbReference type="PROSITE" id="PS51462"/>
    </source>
</evidence>
<dbReference type="InterPro" id="IPR015797">
    <property type="entry name" value="NUDIX_hydrolase-like_dom_sf"/>
</dbReference>
<dbReference type="Gene3D" id="3.90.79.10">
    <property type="entry name" value="Nucleoside Triphosphate Pyrophosphohydrolase"/>
    <property type="match status" value="1"/>
</dbReference>
<keyword evidence="2 3" id="KW-0378">Hydrolase</keyword>
<reference evidence="5 6" key="1">
    <citation type="submission" date="2024-04" db="EMBL/GenBank/DDBJ databases">
        <title>Novel species of the genus Ideonella isolated from streams.</title>
        <authorList>
            <person name="Lu H."/>
        </authorList>
    </citation>
    <scope>NUCLEOTIDE SEQUENCE [LARGE SCALE GENOMIC DNA]</scope>
    <source>
        <strain evidence="5 6">LYT19W</strain>
    </source>
</reference>
<dbReference type="PANTHER" id="PTHR43046">
    <property type="entry name" value="GDP-MANNOSE MANNOSYL HYDROLASE"/>
    <property type="match status" value="1"/>
</dbReference>
<sequence length="158" mass="17693">MIATQLGTHFFQVRAAAIFISQGAVLLHRLEGDDFWSLPGGRVEPGEDAATTVVREMREELGQEVVCGPLTYVVENFFTARGQPHHEIGFYFQASFLEDSPMLDTARTHAGVEGARALEFKWFPLDASLANLDVRPSFLRTSLLQPLPHFRHVVQREG</sequence>
<accession>A0ABU9C9L7</accession>
<dbReference type="InterPro" id="IPR000086">
    <property type="entry name" value="NUDIX_hydrolase_dom"/>
</dbReference>
<name>A0ABU9C9L7_9BURK</name>
<evidence type="ECO:0000313" key="5">
    <source>
        <dbReference type="EMBL" id="MEK8047626.1"/>
    </source>
</evidence>
<protein>
    <submittedName>
        <fullName evidence="5">NUDIX hydrolase</fullName>
    </submittedName>
</protein>
<gene>
    <name evidence="5" type="ORF">AACH00_14790</name>
</gene>
<dbReference type="Proteomes" id="UP001379945">
    <property type="component" value="Unassembled WGS sequence"/>
</dbReference>
<feature type="domain" description="Nudix hydrolase" evidence="4">
    <location>
        <begin position="9"/>
        <end position="146"/>
    </location>
</feature>